<dbReference type="EMBL" id="MFCA01000029">
    <property type="protein sequence ID" value="OGE01263.1"/>
    <property type="molecule type" value="Genomic_DNA"/>
</dbReference>
<organism evidence="2 3">
    <name type="scientific">Candidatus Curtissbacteria bacterium RIFOXYA1_FULL_41_14</name>
    <dbReference type="NCBI Taxonomy" id="1797737"/>
    <lineage>
        <taxon>Bacteria</taxon>
        <taxon>Candidatus Curtissiibacteriota</taxon>
    </lineage>
</organism>
<accession>A0A1F5HAT3</accession>
<dbReference type="Gene3D" id="3.40.50.2000">
    <property type="entry name" value="Glycogen Phosphorylase B"/>
    <property type="match status" value="1"/>
</dbReference>
<dbReference type="CDD" id="cd03801">
    <property type="entry name" value="GT4_PimA-like"/>
    <property type="match status" value="1"/>
</dbReference>
<sequence>MKFGFYSPYLDTFGGGERYMLALASYLSKDHLVDIFWDDSAIKPPLARFLKIDLTKTRFVNDIFKSNLFQKAFTTFGYNCIFILSDGSVPLTMASKNILHFQVPFNFPSASFTTKLKLSRFNWVVTNSNFTKNYIDKSFGIDSKVIYPPVDIENIKPGKKEKIILSVGRFSRNQLHPKKQEVLIEVFKEVYKKAPAWRLILVGQSKKEDYKYVRGLKKTTRGYGIRIFENLQIDKLRKLYSAASIYWHATGFGEDEIKAPQKMEHFGISTVEAQAAGAVPIVIDKGGQKEIVEDGKNGLLWSTKTQLYETTINLINSPEQFLKLSQAAIKNSRRFSQEVFFREYEKIIF</sequence>
<name>A0A1F5HAT3_9BACT</name>
<protein>
    <recommendedName>
        <fullName evidence="1">Glycosyl transferase family 1 domain-containing protein</fullName>
    </recommendedName>
</protein>
<dbReference type="GO" id="GO:0016020">
    <property type="term" value="C:membrane"/>
    <property type="evidence" value="ECO:0007669"/>
    <property type="project" value="TreeGrafter"/>
</dbReference>
<dbReference type="SUPFAM" id="SSF53756">
    <property type="entry name" value="UDP-Glycosyltransferase/glycogen phosphorylase"/>
    <property type="match status" value="1"/>
</dbReference>
<dbReference type="InterPro" id="IPR038013">
    <property type="entry name" value="ALG11"/>
</dbReference>
<dbReference type="AlphaFoldDB" id="A0A1F5HAT3"/>
<evidence type="ECO:0000313" key="2">
    <source>
        <dbReference type="EMBL" id="OGE01263.1"/>
    </source>
</evidence>
<dbReference type="InterPro" id="IPR001296">
    <property type="entry name" value="Glyco_trans_1"/>
</dbReference>
<gene>
    <name evidence="2" type="ORF">A2196_00955</name>
</gene>
<feature type="domain" description="Glycosyl transferase family 1" evidence="1">
    <location>
        <begin position="155"/>
        <end position="331"/>
    </location>
</feature>
<dbReference type="GO" id="GO:0006487">
    <property type="term" value="P:protein N-linked glycosylation"/>
    <property type="evidence" value="ECO:0007669"/>
    <property type="project" value="TreeGrafter"/>
</dbReference>
<reference evidence="2 3" key="1">
    <citation type="journal article" date="2016" name="Nat. Commun.">
        <title>Thousands of microbial genomes shed light on interconnected biogeochemical processes in an aquifer system.</title>
        <authorList>
            <person name="Anantharaman K."/>
            <person name="Brown C.T."/>
            <person name="Hug L.A."/>
            <person name="Sharon I."/>
            <person name="Castelle C.J."/>
            <person name="Probst A.J."/>
            <person name="Thomas B.C."/>
            <person name="Singh A."/>
            <person name="Wilkins M.J."/>
            <person name="Karaoz U."/>
            <person name="Brodie E.L."/>
            <person name="Williams K.H."/>
            <person name="Hubbard S.S."/>
            <person name="Banfield J.F."/>
        </authorList>
    </citation>
    <scope>NUCLEOTIDE SEQUENCE [LARGE SCALE GENOMIC DNA]</scope>
</reference>
<dbReference type="GO" id="GO:0004377">
    <property type="term" value="F:GDP-Man:Man(3)GlcNAc(2)-PP-Dol alpha-1,2-mannosyltransferase activity"/>
    <property type="evidence" value="ECO:0007669"/>
    <property type="project" value="InterPro"/>
</dbReference>
<proteinExistence type="predicted"/>
<evidence type="ECO:0000313" key="3">
    <source>
        <dbReference type="Proteomes" id="UP000176751"/>
    </source>
</evidence>
<dbReference type="Proteomes" id="UP000176751">
    <property type="component" value="Unassembled WGS sequence"/>
</dbReference>
<comment type="caution">
    <text evidence="2">The sequence shown here is derived from an EMBL/GenBank/DDBJ whole genome shotgun (WGS) entry which is preliminary data.</text>
</comment>
<dbReference type="PANTHER" id="PTHR45919:SF1">
    <property type="entry name" value="GDP-MAN:MAN(3)GLCNAC(2)-PP-DOL ALPHA-1,2-MANNOSYLTRANSFERASE"/>
    <property type="match status" value="1"/>
</dbReference>
<dbReference type="STRING" id="1797737.A2196_00955"/>
<evidence type="ECO:0000259" key="1">
    <source>
        <dbReference type="Pfam" id="PF00534"/>
    </source>
</evidence>
<dbReference type="Pfam" id="PF00534">
    <property type="entry name" value="Glycos_transf_1"/>
    <property type="match status" value="1"/>
</dbReference>
<dbReference type="PANTHER" id="PTHR45919">
    <property type="entry name" value="GDP-MAN:MAN(3)GLCNAC(2)-PP-DOL ALPHA-1,2-MANNOSYLTRANSFERASE"/>
    <property type="match status" value="1"/>
</dbReference>